<organism evidence="1 2">
    <name type="scientific">Gymnopilus junonius</name>
    <name type="common">Spectacular rustgill mushroom</name>
    <name type="synonym">Gymnopilus spectabilis subsp. junonius</name>
    <dbReference type="NCBI Taxonomy" id="109634"/>
    <lineage>
        <taxon>Eukaryota</taxon>
        <taxon>Fungi</taxon>
        <taxon>Dikarya</taxon>
        <taxon>Basidiomycota</taxon>
        <taxon>Agaricomycotina</taxon>
        <taxon>Agaricomycetes</taxon>
        <taxon>Agaricomycetidae</taxon>
        <taxon>Agaricales</taxon>
        <taxon>Agaricineae</taxon>
        <taxon>Hymenogastraceae</taxon>
        <taxon>Gymnopilus</taxon>
    </lineage>
</organism>
<evidence type="ECO:0000313" key="2">
    <source>
        <dbReference type="Proteomes" id="UP000724874"/>
    </source>
</evidence>
<reference evidence="1" key="1">
    <citation type="submission" date="2020-11" db="EMBL/GenBank/DDBJ databases">
        <authorList>
            <consortium name="DOE Joint Genome Institute"/>
            <person name="Ahrendt S."/>
            <person name="Riley R."/>
            <person name="Andreopoulos W."/>
            <person name="LaButti K."/>
            <person name="Pangilinan J."/>
            <person name="Ruiz-duenas F.J."/>
            <person name="Barrasa J.M."/>
            <person name="Sanchez-Garcia M."/>
            <person name="Camarero S."/>
            <person name="Miyauchi S."/>
            <person name="Serrano A."/>
            <person name="Linde D."/>
            <person name="Babiker R."/>
            <person name="Drula E."/>
            <person name="Ayuso-Fernandez I."/>
            <person name="Pacheco R."/>
            <person name="Padilla G."/>
            <person name="Ferreira P."/>
            <person name="Barriuso J."/>
            <person name="Kellner H."/>
            <person name="Castanera R."/>
            <person name="Alfaro M."/>
            <person name="Ramirez L."/>
            <person name="Pisabarro A.G."/>
            <person name="Kuo A."/>
            <person name="Tritt A."/>
            <person name="Lipzen A."/>
            <person name="He G."/>
            <person name="Yan M."/>
            <person name="Ng V."/>
            <person name="Cullen D."/>
            <person name="Martin F."/>
            <person name="Rosso M.-N."/>
            <person name="Henrissat B."/>
            <person name="Hibbett D."/>
            <person name="Martinez A.T."/>
            <person name="Grigoriev I.V."/>
        </authorList>
    </citation>
    <scope>NUCLEOTIDE SEQUENCE</scope>
    <source>
        <strain evidence="1">AH 44721</strain>
    </source>
</reference>
<sequence length="193" mass="21880">MGWQAQLPYQNAMVTTEMFTQLLGNTWLDNELINSMMEQLSMALKGYPSKDNMMIGTLKFRKKILPNGLRGIYNRKKGAGTICHYEKAIKEQDLQILLFPWLELQFKVHFEIKGNTIPHRKQKDTINCGPTAVNMVEHSIFGVKLWAITPLIVAALPISNDMDAVALAGLLQTILDGFISHGRWNVQYSAFLL</sequence>
<dbReference type="Proteomes" id="UP000724874">
    <property type="component" value="Unassembled WGS sequence"/>
</dbReference>
<dbReference type="EMBL" id="JADNYJ010000017">
    <property type="protein sequence ID" value="KAF8906794.1"/>
    <property type="molecule type" value="Genomic_DNA"/>
</dbReference>
<dbReference type="AlphaFoldDB" id="A0A9P5NVM3"/>
<proteinExistence type="predicted"/>
<dbReference type="SUPFAM" id="SSF54001">
    <property type="entry name" value="Cysteine proteinases"/>
    <property type="match status" value="1"/>
</dbReference>
<gene>
    <name evidence="1" type="ORF">CPB84DRAFT_1744921</name>
</gene>
<dbReference type="InterPro" id="IPR038765">
    <property type="entry name" value="Papain-like_cys_pep_sf"/>
</dbReference>
<accession>A0A9P5NVM3</accession>
<evidence type="ECO:0000313" key="1">
    <source>
        <dbReference type="EMBL" id="KAF8906794.1"/>
    </source>
</evidence>
<protein>
    <submittedName>
        <fullName evidence="1">Uncharacterized protein</fullName>
    </submittedName>
</protein>
<comment type="caution">
    <text evidence="1">The sequence shown here is derived from an EMBL/GenBank/DDBJ whole genome shotgun (WGS) entry which is preliminary data.</text>
</comment>
<keyword evidence="2" id="KW-1185">Reference proteome</keyword>
<name>A0A9P5NVM3_GYMJU</name>